<dbReference type="PANTHER" id="PTHR23024">
    <property type="entry name" value="ARYLACETAMIDE DEACETYLASE"/>
    <property type="match status" value="1"/>
</dbReference>
<organism evidence="3 4">
    <name type="scientific">Streptomyces antimycoticus</name>
    <dbReference type="NCBI Taxonomy" id="68175"/>
    <lineage>
        <taxon>Bacteria</taxon>
        <taxon>Bacillati</taxon>
        <taxon>Actinomycetota</taxon>
        <taxon>Actinomycetes</taxon>
        <taxon>Kitasatosporales</taxon>
        <taxon>Streptomycetaceae</taxon>
        <taxon>Streptomyces</taxon>
        <taxon>Streptomyces violaceusniger group</taxon>
    </lineage>
</organism>
<dbReference type="EMBL" id="AP019620">
    <property type="protein sequence ID" value="BBJ37565.1"/>
    <property type="molecule type" value="Genomic_DNA"/>
</dbReference>
<evidence type="ECO:0000313" key="3">
    <source>
        <dbReference type="EMBL" id="BBJ37565.1"/>
    </source>
</evidence>
<feature type="region of interest" description="Disordered" evidence="1">
    <location>
        <begin position="1"/>
        <end position="22"/>
    </location>
</feature>
<name>A0A499UAB7_9ACTN</name>
<proteinExistence type="predicted"/>
<feature type="domain" description="Alpha/beta hydrolase fold-3" evidence="2">
    <location>
        <begin position="103"/>
        <end position="168"/>
    </location>
</feature>
<evidence type="ECO:0000313" key="4">
    <source>
        <dbReference type="Proteomes" id="UP000463951"/>
    </source>
</evidence>
<dbReference type="PANTHER" id="PTHR23024:SF564">
    <property type="entry name" value="ALPHA_BETA HYDROLASE FOLD-3 DOMAIN-CONTAINING PROTEIN-RELATED"/>
    <property type="match status" value="1"/>
</dbReference>
<accession>A0A499UAB7</accession>
<sequence>MITHITDRSSAQPVGPPPPFDPELAPVIEILTSLRSPDAYRLDNIVEMRKPVPGVETPTDEVLSRGGTYSVQEWAVPGPDGEPDISLLICLPKHAATPTPAIYHIHGGGMIVGDNRFGLVEMLNLAEPMGMAVVSVEYRLSPETPHPGPVEDCYAGLVWVSDHAHELNSTLNASSSAVRAPAVASRQVSP</sequence>
<dbReference type="Pfam" id="PF07859">
    <property type="entry name" value="Abhydrolase_3"/>
    <property type="match status" value="1"/>
</dbReference>
<dbReference type="Proteomes" id="UP000463951">
    <property type="component" value="Chromosome"/>
</dbReference>
<evidence type="ECO:0000259" key="2">
    <source>
        <dbReference type="Pfam" id="PF07859"/>
    </source>
</evidence>
<dbReference type="SUPFAM" id="SSF53474">
    <property type="entry name" value="alpha/beta-Hydrolases"/>
    <property type="match status" value="1"/>
</dbReference>
<dbReference type="GO" id="GO:0016787">
    <property type="term" value="F:hydrolase activity"/>
    <property type="evidence" value="ECO:0007669"/>
    <property type="project" value="InterPro"/>
</dbReference>
<evidence type="ECO:0000256" key="1">
    <source>
        <dbReference type="SAM" id="MobiDB-lite"/>
    </source>
</evidence>
<dbReference type="AlphaFoldDB" id="A0A499UAB7"/>
<reference evidence="3 4" key="1">
    <citation type="journal article" date="2020" name="Int. J. Syst. Evol. Microbiol.">
        <title>Reclassification of Streptomyces castelarensis and Streptomyces sporoclivatus as later heterotypic synonyms of Streptomyces antimycoticus.</title>
        <authorList>
            <person name="Komaki H."/>
            <person name="Tamura T."/>
        </authorList>
    </citation>
    <scope>NUCLEOTIDE SEQUENCE [LARGE SCALE GENOMIC DNA]</scope>
    <source>
        <strain evidence="3 4">NBRC 100767</strain>
    </source>
</reference>
<dbReference type="InterPro" id="IPR029058">
    <property type="entry name" value="AB_hydrolase_fold"/>
</dbReference>
<dbReference type="InterPro" id="IPR050466">
    <property type="entry name" value="Carboxylest/Gibb_receptor"/>
</dbReference>
<gene>
    <name evidence="3" type="ORF">SSPO_002830</name>
</gene>
<dbReference type="Gene3D" id="3.40.50.1820">
    <property type="entry name" value="alpha/beta hydrolase"/>
    <property type="match status" value="1"/>
</dbReference>
<dbReference type="InterPro" id="IPR013094">
    <property type="entry name" value="AB_hydrolase_3"/>
</dbReference>
<protein>
    <recommendedName>
        <fullName evidence="2">Alpha/beta hydrolase fold-3 domain-containing protein</fullName>
    </recommendedName>
</protein>